<organism evidence="1 2">
    <name type="scientific">Rehmannia glutinosa</name>
    <name type="common">Chinese foxglove</name>
    <dbReference type="NCBI Taxonomy" id="99300"/>
    <lineage>
        <taxon>Eukaryota</taxon>
        <taxon>Viridiplantae</taxon>
        <taxon>Streptophyta</taxon>
        <taxon>Embryophyta</taxon>
        <taxon>Tracheophyta</taxon>
        <taxon>Spermatophyta</taxon>
        <taxon>Magnoliopsida</taxon>
        <taxon>eudicotyledons</taxon>
        <taxon>Gunneridae</taxon>
        <taxon>Pentapetalae</taxon>
        <taxon>asterids</taxon>
        <taxon>lamiids</taxon>
        <taxon>Lamiales</taxon>
        <taxon>Orobanchaceae</taxon>
        <taxon>Rehmannieae</taxon>
        <taxon>Rehmannia</taxon>
    </lineage>
</organism>
<evidence type="ECO:0000313" key="2">
    <source>
        <dbReference type="Proteomes" id="UP001318860"/>
    </source>
</evidence>
<evidence type="ECO:0000313" key="1">
    <source>
        <dbReference type="EMBL" id="KAK6131901.1"/>
    </source>
</evidence>
<comment type="caution">
    <text evidence="1">The sequence shown here is derived from an EMBL/GenBank/DDBJ whole genome shotgun (WGS) entry which is preliminary data.</text>
</comment>
<gene>
    <name evidence="1" type="ORF">DH2020_034359</name>
</gene>
<dbReference type="EMBL" id="JABTTQ020001326">
    <property type="protein sequence ID" value="KAK6131901.1"/>
    <property type="molecule type" value="Genomic_DNA"/>
</dbReference>
<proteinExistence type="predicted"/>
<accession>A0ABR0VA28</accession>
<protein>
    <submittedName>
        <fullName evidence="1">Uncharacterized protein</fullName>
    </submittedName>
</protein>
<keyword evidence="2" id="KW-1185">Reference proteome</keyword>
<name>A0ABR0VA28_REHGL</name>
<dbReference type="Proteomes" id="UP001318860">
    <property type="component" value="Unassembled WGS sequence"/>
</dbReference>
<sequence length="228" mass="25574">MDGFTFGLVFSSRDSFFFNHTQLSPCDRRLSLSGNSGQLAVFRPKVDEISLLSINSTTFDPVSSASICLMWFLHLVFVIEQFWGYMVAFAGRQYAARSLPVFVADSSHTITSFTLVLDSRKAPSKTYSGRSLGVALAQKALLCALTTLIVLSQIPNAKTKEGLWLVTWAYNWLSLVQTKMTMCSTHGTRWRILGNTPSMPFTPIYVILLPVHFKACSELIDFKHHIVY</sequence>
<reference evidence="1 2" key="1">
    <citation type="journal article" date="2021" name="Comput. Struct. Biotechnol. J.">
        <title>De novo genome assembly of the potent medicinal plant Rehmannia glutinosa using nanopore technology.</title>
        <authorList>
            <person name="Ma L."/>
            <person name="Dong C."/>
            <person name="Song C."/>
            <person name="Wang X."/>
            <person name="Zheng X."/>
            <person name="Niu Y."/>
            <person name="Chen S."/>
            <person name="Feng W."/>
        </authorList>
    </citation>
    <scope>NUCLEOTIDE SEQUENCE [LARGE SCALE GENOMIC DNA]</scope>
    <source>
        <strain evidence="1">DH-2019</strain>
    </source>
</reference>